<dbReference type="InterPro" id="IPR002798">
    <property type="entry name" value="SpoIIM-like"/>
</dbReference>
<evidence type="ECO:0000313" key="3">
    <source>
        <dbReference type="Proteomes" id="UP000317715"/>
    </source>
</evidence>
<proteinExistence type="predicted"/>
<dbReference type="PANTHER" id="PTHR35337:SF1">
    <property type="entry name" value="SLR1478 PROTEIN"/>
    <property type="match status" value="1"/>
</dbReference>
<feature type="transmembrane region" description="Helical" evidence="1">
    <location>
        <begin position="100"/>
        <end position="119"/>
    </location>
</feature>
<dbReference type="OrthoDB" id="5243448at2"/>
<dbReference type="Pfam" id="PF01944">
    <property type="entry name" value="SpoIIM"/>
    <property type="match status" value="1"/>
</dbReference>
<keyword evidence="1" id="KW-0812">Transmembrane</keyword>
<organism evidence="2 3">
    <name type="scientific">Paenarthrobacter aurescens</name>
    <name type="common">Arthrobacter aurescens</name>
    <dbReference type="NCBI Taxonomy" id="43663"/>
    <lineage>
        <taxon>Bacteria</taxon>
        <taxon>Bacillati</taxon>
        <taxon>Actinomycetota</taxon>
        <taxon>Actinomycetes</taxon>
        <taxon>Micrococcales</taxon>
        <taxon>Micrococcaceae</taxon>
        <taxon>Paenarthrobacter</taxon>
    </lineage>
</organism>
<accession>A0A4Y3NI02</accession>
<keyword evidence="1" id="KW-0472">Membrane</keyword>
<dbReference type="GeneID" id="97300272"/>
<feature type="transmembrane region" description="Helical" evidence="1">
    <location>
        <begin position="218"/>
        <end position="236"/>
    </location>
</feature>
<evidence type="ECO:0000256" key="1">
    <source>
        <dbReference type="SAM" id="Phobius"/>
    </source>
</evidence>
<evidence type="ECO:0000313" key="2">
    <source>
        <dbReference type="EMBL" id="GEB18716.1"/>
    </source>
</evidence>
<feature type="transmembrane region" description="Helical" evidence="1">
    <location>
        <begin position="285"/>
        <end position="302"/>
    </location>
</feature>
<dbReference type="RefSeq" id="WP_141283017.1">
    <property type="nucleotide sequence ID" value="NZ_BAAAWK010000001.1"/>
</dbReference>
<sequence>MDIDAFSAVHGDKWSRLHFLAHKRRLNGAEADELLRLYQTVSGHLSLIRSVAPETGLSASLSAALAQARTRFTGARSNFMEDLARFFVISLPAAFYRIRWLTLWCGLAFVLVAGAYALWIGTSPEALRAVASSDQRVQQYVEEDFIDYYSENPAASFAGQVWTNNAWISAQAVAFGVTGFWVPFILFMNAQGLGIAAGLFLATGKMDIFFSYILPHGLMELTAVFIACAAGLKIFWAMVRPGPRTRLQAVADEGRSLITIAMGLVLVLLVSGIVEGFVTPSPLPVWAKITIGALVLAGYWVYTLILGGKAVRAGVTGDMDANDAGYRSIAA</sequence>
<dbReference type="Proteomes" id="UP000317715">
    <property type="component" value="Unassembled WGS sequence"/>
</dbReference>
<keyword evidence="1" id="KW-1133">Transmembrane helix</keyword>
<reference evidence="2 3" key="1">
    <citation type="submission" date="2019-06" db="EMBL/GenBank/DDBJ databases">
        <title>Whole genome shotgun sequence of Paenarthrobacter aurescens NBRC 12136.</title>
        <authorList>
            <person name="Hosoyama A."/>
            <person name="Uohara A."/>
            <person name="Ohji S."/>
            <person name="Ichikawa N."/>
        </authorList>
    </citation>
    <scope>NUCLEOTIDE SEQUENCE [LARGE SCALE GENOMIC DNA]</scope>
    <source>
        <strain evidence="2 3">NBRC 12136</strain>
    </source>
</reference>
<name>A0A4Y3NI02_PAEAU</name>
<dbReference type="AlphaFoldDB" id="A0A4Y3NI02"/>
<gene>
    <name evidence="2" type="ORF">AAU01_14710</name>
</gene>
<comment type="caution">
    <text evidence="2">The sequence shown here is derived from an EMBL/GenBank/DDBJ whole genome shotgun (WGS) entry which is preliminary data.</text>
</comment>
<protein>
    <submittedName>
        <fullName evidence="2">Membrane protein</fullName>
    </submittedName>
</protein>
<keyword evidence="3" id="KW-1185">Reference proteome</keyword>
<dbReference type="PANTHER" id="PTHR35337">
    <property type="entry name" value="SLR1478 PROTEIN"/>
    <property type="match status" value="1"/>
</dbReference>
<feature type="transmembrane region" description="Helical" evidence="1">
    <location>
        <begin position="257"/>
        <end position="279"/>
    </location>
</feature>
<dbReference type="EMBL" id="BJMD01000008">
    <property type="protein sequence ID" value="GEB18716.1"/>
    <property type="molecule type" value="Genomic_DNA"/>
</dbReference>